<accession>A0A9W9W0N5</accession>
<dbReference type="InterPro" id="IPR016181">
    <property type="entry name" value="Acyl_CoA_acyltransferase"/>
</dbReference>
<name>A0A9W9W0N5_9EURO</name>
<dbReference type="RefSeq" id="XP_056488541.1">
    <property type="nucleotide sequence ID" value="XM_056629239.1"/>
</dbReference>
<feature type="region of interest" description="Disordered" evidence="1">
    <location>
        <begin position="161"/>
        <end position="189"/>
    </location>
</feature>
<feature type="compositionally biased region" description="Polar residues" evidence="1">
    <location>
        <begin position="179"/>
        <end position="189"/>
    </location>
</feature>
<organism evidence="2 3">
    <name type="scientific">Penicillium cosmopolitanum</name>
    <dbReference type="NCBI Taxonomy" id="1131564"/>
    <lineage>
        <taxon>Eukaryota</taxon>
        <taxon>Fungi</taxon>
        <taxon>Dikarya</taxon>
        <taxon>Ascomycota</taxon>
        <taxon>Pezizomycotina</taxon>
        <taxon>Eurotiomycetes</taxon>
        <taxon>Eurotiomycetidae</taxon>
        <taxon>Eurotiales</taxon>
        <taxon>Aspergillaceae</taxon>
        <taxon>Penicillium</taxon>
    </lineage>
</organism>
<comment type="caution">
    <text evidence="2">The sequence shown here is derived from an EMBL/GenBank/DDBJ whole genome shotgun (WGS) entry which is preliminary data.</text>
</comment>
<protein>
    <submittedName>
        <fullName evidence="2">Acyl-CoA N-acyltransferase</fullName>
    </submittedName>
</protein>
<dbReference type="Gene3D" id="3.40.630.30">
    <property type="match status" value="1"/>
</dbReference>
<evidence type="ECO:0000313" key="3">
    <source>
        <dbReference type="Proteomes" id="UP001147747"/>
    </source>
</evidence>
<evidence type="ECO:0000256" key="1">
    <source>
        <dbReference type="SAM" id="MobiDB-lite"/>
    </source>
</evidence>
<dbReference type="InterPro" id="IPR053225">
    <property type="entry name" value="Acyl-CoA_N-acyltransferase"/>
</dbReference>
<reference evidence="2" key="1">
    <citation type="submission" date="2022-12" db="EMBL/GenBank/DDBJ databases">
        <authorList>
            <person name="Petersen C."/>
        </authorList>
    </citation>
    <scope>NUCLEOTIDE SEQUENCE</scope>
    <source>
        <strain evidence="2">IBT 29677</strain>
    </source>
</reference>
<dbReference type="Proteomes" id="UP001147747">
    <property type="component" value="Unassembled WGS sequence"/>
</dbReference>
<sequence>MTAGAQPQTTTRSIYEHDAHALILPCLAAHLPHSISLVRRIQHGVHHPTPTARVLATFPPGARPPDDAPWLAARVDLFRGRETQMIVYSSLEKGHTSNKPVKIVDTIPGTDGTEDNNSSPSYVVSTFDAPQPVLDTVRDQLVSLLVYIKINLLPTYLASLSAEPEPEPEPELPTEKTSHNGSTTANSKPTSAIKAVTLIPAPPPKAFLLGTLHTALFSLLQQTGSEVFAASRNALDGSSATPVPGLRVHRFDDPPYYKFFFQRAAFTQDTDSALPAGYRFHNREGQTGVLDSQLDLVQSRTHIPRSRAQLRLMPGSAIYVDSQQDVAEEGDGEEMPIAWAFLGLDGALSTLHVEEAHRGKGLALALSKETMRRGLVADSVFGASALDVQGDEKLVGDIEGWVHTEVAQYNVASRRVMEKIGGEALSTVMWAVIEVCD</sequence>
<reference evidence="2" key="2">
    <citation type="journal article" date="2023" name="IMA Fungus">
        <title>Comparative genomic study of the Penicillium genus elucidates a diverse pangenome and 15 lateral gene transfer events.</title>
        <authorList>
            <person name="Petersen C."/>
            <person name="Sorensen T."/>
            <person name="Nielsen M.R."/>
            <person name="Sondergaard T.E."/>
            <person name="Sorensen J.L."/>
            <person name="Fitzpatrick D.A."/>
            <person name="Frisvad J.C."/>
            <person name="Nielsen K.L."/>
        </authorList>
    </citation>
    <scope>NUCLEOTIDE SEQUENCE</scope>
    <source>
        <strain evidence="2">IBT 29677</strain>
    </source>
</reference>
<dbReference type="PANTHER" id="PTHR20958">
    <property type="entry name" value="GLYCINE N-ACYLTRANSFERASE-LIKE PROTEIN"/>
    <property type="match status" value="1"/>
</dbReference>
<dbReference type="OrthoDB" id="61870at2759"/>
<dbReference type="AlphaFoldDB" id="A0A9W9W0N5"/>
<evidence type="ECO:0000313" key="2">
    <source>
        <dbReference type="EMBL" id="KAJ5396489.1"/>
    </source>
</evidence>
<gene>
    <name evidence="2" type="ORF">N7509_004602</name>
</gene>
<dbReference type="PANTHER" id="PTHR20958:SF6">
    <property type="entry name" value="GLYCINE N-ACYLTRANSFERASE-LIKE PROTEIN"/>
    <property type="match status" value="1"/>
</dbReference>
<dbReference type="SUPFAM" id="SSF55729">
    <property type="entry name" value="Acyl-CoA N-acyltransferases (Nat)"/>
    <property type="match status" value="1"/>
</dbReference>
<proteinExistence type="predicted"/>
<keyword evidence="3" id="KW-1185">Reference proteome</keyword>
<dbReference type="GeneID" id="81368219"/>
<dbReference type="EMBL" id="JAPZBU010000006">
    <property type="protein sequence ID" value="KAJ5396489.1"/>
    <property type="molecule type" value="Genomic_DNA"/>
</dbReference>